<protein>
    <submittedName>
        <fullName evidence="2">Uncharacterized protein</fullName>
    </submittedName>
</protein>
<gene>
    <name evidence="2" type="ORF">D5R95_00685</name>
</gene>
<dbReference type="EMBL" id="QZAB01000053">
    <property type="protein sequence ID" value="RQD92167.1"/>
    <property type="molecule type" value="Genomic_DNA"/>
</dbReference>
<proteinExistence type="predicted"/>
<organism evidence="2 3">
    <name type="scientific">Methanosalsum natronophilum</name>
    <dbReference type="NCBI Taxonomy" id="768733"/>
    <lineage>
        <taxon>Archaea</taxon>
        <taxon>Methanobacteriati</taxon>
        <taxon>Methanobacteriota</taxon>
        <taxon>Stenosarchaea group</taxon>
        <taxon>Methanomicrobia</taxon>
        <taxon>Methanosarcinales</taxon>
        <taxon>Methanosarcinaceae</taxon>
        <taxon>Methanosalsum</taxon>
    </lineage>
</organism>
<feature type="compositionally biased region" description="Basic and acidic residues" evidence="1">
    <location>
        <begin position="60"/>
        <end position="70"/>
    </location>
</feature>
<feature type="non-terminal residue" evidence="2">
    <location>
        <position position="1"/>
    </location>
</feature>
<name>A0A424Z4H5_9EURY</name>
<evidence type="ECO:0000313" key="2">
    <source>
        <dbReference type="EMBL" id="RQD92167.1"/>
    </source>
</evidence>
<dbReference type="Proteomes" id="UP000284763">
    <property type="component" value="Unassembled WGS sequence"/>
</dbReference>
<dbReference type="AlphaFoldDB" id="A0A424Z4H5"/>
<feature type="region of interest" description="Disordered" evidence="1">
    <location>
        <begin position="43"/>
        <end position="78"/>
    </location>
</feature>
<evidence type="ECO:0000256" key="1">
    <source>
        <dbReference type="SAM" id="MobiDB-lite"/>
    </source>
</evidence>
<evidence type="ECO:0000313" key="3">
    <source>
        <dbReference type="Proteomes" id="UP000284763"/>
    </source>
</evidence>
<sequence length="78" mass="9322">MKEIYEIAQTRSYKEQEEETLFYQSKKKQASVSELDKYKMDIKAEDEQKNNEENSLSLVDNEKSSKENKKSQKTIFDF</sequence>
<feature type="compositionally biased region" description="Basic and acidic residues" evidence="1">
    <location>
        <begin position="43"/>
        <end position="52"/>
    </location>
</feature>
<reference evidence="2 3" key="1">
    <citation type="submission" date="2018-08" db="EMBL/GenBank/DDBJ databases">
        <title>The metabolism and importance of syntrophic acetate oxidation coupled to methane or sulfide production in haloalkaline environments.</title>
        <authorList>
            <person name="Timmers P.H.A."/>
            <person name="Vavourakis C.D."/>
            <person name="Sorokin D.Y."/>
            <person name="Sinninghe Damste J.S."/>
            <person name="Muyzer G."/>
            <person name="Stams A.J.M."/>
            <person name="Plugge C.M."/>
        </authorList>
    </citation>
    <scope>NUCLEOTIDE SEQUENCE [LARGE SCALE GENOMIC DNA]</scope>
    <source>
        <strain evidence="2">MSAO_Arc3</strain>
    </source>
</reference>
<comment type="caution">
    <text evidence="2">The sequence shown here is derived from an EMBL/GenBank/DDBJ whole genome shotgun (WGS) entry which is preliminary data.</text>
</comment>
<accession>A0A424Z4H5</accession>